<dbReference type="PROSITE" id="PS51192">
    <property type="entry name" value="HELICASE_ATP_BIND_1"/>
    <property type="match status" value="1"/>
</dbReference>
<comment type="caution">
    <text evidence="10">The sequence shown here is derived from an EMBL/GenBank/DDBJ whole genome shotgun (WGS) entry which is preliminary data.</text>
</comment>
<organism evidence="10 11">
    <name type="scientific">Candidatus Lloydbacteria bacterium CG22_combo_CG10-13_8_21_14_all_47_15</name>
    <dbReference type="NCBI Taxonomy" id="1974635"/>
    <lineage>
        <taxon>Bacteria</taxon>
        <taxon>Candidatus Lloydiibacteriota</taxon>
    </lineage>
</organism>
<evidence type="ECO:0000256" key="3">
    <source>
        <dbReference type="ARBA" id="ARBA00022801"/>
    </source>
</evidence>
<dbReference type="InterPro" id="IPR027417">
    <property type="entry name" value="P-loop_NTPase"/>
</dbReference>
<dbReference type="GO" id="GO:0006281">
    <property type="term" value="P:DNA repair"/>
    <property type="evidence" value="ECO:0007669"/>
    <property type="project" value="UniProtKB-KW"/>
</dbReference>
<dbReference type="PROSITE" id="PS51194">
    <property type="entry name" value="HELICASE_CTER"/>
    <property type="match status" value="1"/>
</dbReference>
<dbReference type="AlphaFoldDB" id="A0A2H0CVP2"/>
<accession>A0A2H0CVP2</accession>
<dbReference type="InterPro" id="IPR014001">
    <property type="entry name" value="Helicase_ATP-bd"/>
</dbReference>
<keyword evidence="7" id="KW-0234">DNA repair</keyword>
<dbReference type="Pfam" id="PF00270">
    <property type="entry name" value="DEAD"/>
    <property type="match status" value="1"/>
</dbReference>
<name>A0A2H0CVP2_9BACT</name>
<dbReference type="GO" id="GO:0005524">
    <property type="term" value="F:ATP binding"/>
    <property type="evidence" value="ECO:0007669"/>
    <property type="project" value="UniProtKB-KW"/>
</dbReference>
<dbReference type="InterPro" id="IPR012340">
    <property type="entry name" value="NA-bd_OB-fold"/>
</dbReference>
<dbReference type="Proteomes" id="UP000230638">
    <property type="component" value="Unassembled WGS sequence"/>
</dbReference>
<dbReference type="Pfam" id="PF17191">
    <property type="entry name" value="RecG_wedge"/>
    <property type="match status" value="1"/>
</dbReference>
<evidence type="ECO:0000313" key="10">
    <source>
        <dbReference type="EMBL" id="PIP73964.1"/>
    </source>
</evidence>
<dbReference type="GO" id="GO:0003678">
    <property type="term" value="F:DNA helicase activity"/>
    <property type="evidence" value="ECO:0007669"/>
    <property type="project" value="TreeGrafter"/>
</dbReference>
<keyword evidence="6" id="KW-0238">DNA-binding</keyword>
<keyword evidence="5" id="KW-0067">ATP-binding</keyword>
<dbReference type="PANTHER" id="PTHR47964:SF1">
    <property type="entry name" value="ATP-DEPENDENT DNA HELICASE HOMOLOG RECG, CHLOROPLASTIC"/>
    <property type="match status" value="1"/>
</dbReference>
<gene>
    <name evidence="10" type="ORF">COW88_00100</name>
</gene>
<evidence type="ECO:0000256" key="6">
    <source>
        <dbReference type="ARBA" id="ARBA00023125"/>
    </source>
</evidence>
<dbReference type="GO" id="GO:0003677">
    <property type="term" value="F:DNA binding"/>
    <property type="evidence" value="ECO:0007669"/>
    <property type="project" value="UniProtKB-KW"/>
</dbReference>
<feature type="domain" description="Helicase C-terminal" evidence="9">
    <location>
        <begin position="498"/>
        <end position="656"/>
    </location>
</feature>
<evidence type="ECO:0000256" key="4">
    <source>
        <dbReference type="ARBA" id="ARBA00022806"/>
    </source>
</evidence>
<protein>
    <submittedName>
        <fullName evidence="10">ATP-dependent DNA helicase RecG</fullName>
    </submittedName>
</protein>
<keyword evidence="3" id="KW-0378">Hydrolase</keyword>
<dbReference type="InterPro" id="IPR033454">
    <property type="entry name" value="RecG_wedge"/>
</dbReference>
<dbReference type="CDD" id="cd04488">
    <property type="entry name" value="RecG_wedge_OBF"/>
    <property type="match status" value="1"/>
</dbReference>
<dbReference type="SUPFAM" id="SSF52540">
    <property type="entry name" value="P-loop containing nucleoside triphosphate hydrolases"/>
    <property type="match status" value="2"/>
</dbReference>
<dbReference type="SMART" id="SM00490">
    <property type="entry name" value="HELICc"/>
    <property type="match status" value="1"/>
</dbReference>
<evidence type="ECO:0000259" key="9">
    <source>
        <dbReference type="PROSITE" id="PS51194"/>
    </source>
</evidence>
<dbReference type="Pfam" id="PF00271">
    <property type="entry name" value="Helicase_C"/>
    <property type="match status" value="1"/>
</dbReference>
<evidence type="ECO:0000256" key="2">
    <source>
        <dbReference type="ARBA" id="ARBA00022763"/>
    </source>
</evidence>
<evidence type="ECO:0000256" key="1">
    <source>
        <dbReference type="ARBA" id="ARBA00022741"/>
    </source>
</evidence>
<evidence type="ECO:0000259" key="8">
    <source>
        <dbReference type="PROSITE" id="PS51192"/>
    </source>
</evidence>
<evidence type="ECO:0000313" key="11">
    <source>
        <dbReference type="Proteomes" id="UP000230638"/>
    </source>
</evidence>
<dbReference type="GO" id="GO:0016787">
    <property type="term" value="F:hydrolase activity"/>
    <property type="evidence" value="ECO:0007669"/>
    <property type="project" value="UniProtKB-KW"/>
</dbReference>
<keyword evidence="1" id="KW-0547">Nucleotide-binding</keyword>
<dbReference type="PANTHER" id="PTHR47964">
    <property type="entry name" value="ATP-DEPENDENT DNA HELICASE HOMOLOG RECG, CHLOROPLASTIC"/>
    <property type="match status" value="1"/>
</dbReference>
<dbReference type="SUPFAM" id="SSF50249">
    <property type="entry name" value="Nucleic acid-binding proteins"/>
    <property type="match status" value="1"/>
</dbReference>
<feature type="domain" description="Helicase ATP-binding" evidence="8">
    <location>
        <begin position="286"/>
        <end position="472"/>
    </location>
</feature>
<keyword evidence="2" id="KW-0227">DNA damage</keyword>
<dbReference type="InterPro" id="IPR001650">
    <property type="entry name" value="Helicase_C-like"/>
</dbReference>
<proteinExistence type="predicted"/>
<dbReference type="Gene3D" id="3.40.50.300">
    <property type="entry name" value="P-loop containing nucleotide triphosphate hydrolases"/>
    <property type="match status" value="2"/>
</dbReference>
<keyword evidence="4 10" id="KW-0347">Helicase</keyword>
<dbReference type="InterPro" id="IPR011545">
    <property type="entry name" value="DEAD/DEAH_box_helicase_dom"/>
</dbReference>
<evidence type="ECO:0000256" key="7">
    <source>
        <dbReference type="ARBA" id="ARBA00023204"/>
    </source>
</evidence>
<reference evidence="10 11" key="1">
    <citation type="submission" date="2017-09" db="EMBL/GenBank/DDBJ databases">
        <title>Depth-based differentiation of microbial function through sediment-hosted aquifers and enrichment of novel symbionts in the deep terrestrial subsurface.</title>
        <authorList>
            <person name="Probst A.J."/>
            <person name="Ladd B."/>
            <person name="Jarett J.K."/>
            <person name="Geller-Mcgrath D.E."/>
            <person name="Sieber C.M."/>
            <person name="Emerson J.B."/>
            <person name="Anantharaman K."/>
            <person name="Thomas B.C."/>
            <person name="Malmstrom R."/>
            <person name="Stieglmeier M."/>
            <person name="Klingl A."/>
            <person name="Woyke T."/>
            <person name="Ryan C.M."/>
            <person name="Banfield J.F."/>
        </authorList>
    </citation>
    <scope>NUCLEOTIDE SEQUENCE [LARGE SCALE GENOMIC DNA]</scope>
    <source>
        <strain evidence="10">CG22_combo_CG10-13_8_21_14_all_47_15</strain>
    </source>
</reference>
<evidence type="ECO:0000256" key="5">
    <source>
        <dbReference type="ARBA" id="ARBA00022840"/>
    </source>
</evidence>
<dbReference type="InterPro" id="IPR047112">
    <property type="entry name" value="RecG/Mfd"/>
</dbReference>
<dbReference type="Gene3D" id="2.40.50.140">
    <property type="entry name" value="Nucleic acid-binding proteins"/>
    <property type="match status" value="1"/>
</dbReference>
<dbReference type="SMART" id="SM00487">
    <property type="entry name" value="DEXDc"/>
    <property type="match status" value="1"/>
</dbReference>
<sequence>MQPETTLEKVFLRLKPAQKTALKRLGLETVRDILYYFPSRYGTIAHTKTIDTLSAGEQATVIGNISGIKTSKGFRTRVAMAEAKITDHTGSVKAVWFNQPYIAPMLHGMSTGTFHGRVNERKGELYMSNPEFEKTDGLPIDVGDSLFSNGENVPFDYPVYSETKGITSKWFYHAIGKILQSGALDEIPDPLSESILSRYSLPALKTALFWIHTPKKRADAESARKRFAFEEIFCIQLARKRARREYENMPAFAVRPSEKEVQKFVSRFPFPATDAQKKAVTNIFADLKQGRPMARLLEGDVGSGKTAVAAAASYAIVTTAPEDAPSARLEAAYMAPTEILARQHFASFIDFFKDTGVPVGLITGSECRKFPSKTNPNESTHVSKSQFLKWVSEGLIPIVVGTHALIQKTVQFKNLALVVIDEQHRFGINQRFALTQKGSGKKPVPHLLSMTATPIPRTLALTIYGDLDLSLLDELPKGRQYPETKIVPPNKRASTYEKIRETLTAGRQCYVICPRINEPDPEKKYALYAKSVKEEAVRLKKNIFPEFEIGILHGKMTPKEKDAAMRDFSDGKTRILVATSIVEVGVNVPNATVIVIEGAERFGLSQLHQLRGRVMRSTHRPYCYIFTDSGAQNTANRLKALASAKNGFELAELDMSLRGAGTLSGERQWGVSDIGMEAIKNLKLVEAARSEVLHILTNDPSLAAHPALKEKAEAVAVHFE</sequence>
<dbReference type="EMBL" id="PCTL01000001">
    <property type="protein sequence ID" value="PIP73964.1"/>
    <property type="molecule type" value="Genomic_DNA"/>
</dbReference>